<dbReference type="HOGENOM" id="CLU_2503641_0_0_1"/>
<dbReference type="Pfam" id="PF13445">
    <property type="entry name" value="zf-RING_UBOX"/>
    <property type="match status" value="1"/>
</dbReference>
<dbReference type="InterPro" id="IPR013083">
    <property type="entry name" value="Znf_RING/FYVE/PHD"/>
</dbReference>
<evidence type="ECO:0000256" key="3">
    <source>
        <dbReference type="ARBA" id="ARBA00022833"/>
    </source>
</evidence>
<dbReference type="SMART" id="SM00184">
    <property type="entry name" value="RING"/>
    <property type="match status" value="1"/>
</dbReference>
<dbReference type="InParanoid" id="W5NLC6"/>
<keyword evidence="3" id="KW-0862">Zinc</keyword>
<evidence type="ECO:0000259" key="5">
    <source>
        <dbReference type="PROSITE" id="PS50089"/>
    </source>
</evidence>
<dbReference type="Ensembl" id="ENSLOCT00000021472.1">
    <property type="protein sequence ID" value="ENSLOCP00000021435.1"/>
    <property type="gene ID" value="ENSLOCG00000017330.1"/>
</dbReference>
<dbReference type="Bgee" id="ENSLOCG00000017330">
    <property type="expression patterns" value="Expressed in ovary and 7 other cell types or tissues"/>
</dbReference>
<dbReference type="GO" id="GO:0008270">
    <property type="term" value="F:zinc ion binding"/>
    <property type="evidence" value="ECO:0007669"/>
    <property type="project" value="UniProtKB-KW"/>
</dbReference>
<dbReference type="InterPro" id="IPR051435">
    <property type="entry name" value="RING_finger_E3_ubiq-ligases"/>
</dbReference>
<dbReference type="PANTHER" id="PTHR22791">
    <property type="entry name" value="RING-TYPE DOMAIN-CONTAINING PROTEIN"/>
    <property type="match status" value="1"/>
</dbReference>
<protein>
    <recommendedName>
        <fullName evidence="5">RING-type domain-containing protein</fullName>
    </recommendedName>
</protein>
<accession>W5NLC6</accession>
<keyword evidence="7" id="KW-1185">Reference proteome</keyword>
<evidence type="ECO:0000256" key="4">
    <source>
        <dbReference type="PROSITE-ProRule" id="PRU00175"/>
    </source>
</evidence>
<reference evidence="6" key="3">
    <citation type="submission" date="2025-09" db="UniProtKB">
        <authorList>
            <consortium name="Ensembl"/>
        </authorList>
    </citation>
    <scope>IDENTIFICATION</scope>
</reference>
<feature type="domain" description="RING-type" evidence="5">
    <location>
        <begin position="5"/>
        <end position="53"/>
    </location>
</feature>
<dbReference type="InterPro" id="IPR017907">
    <property type="entry name" value="Znf_RING_CS"/>
</dbReference>
<dbReference type="PROSITE" id="PS00518">
    <property type="entry name" value="ZF_RING_1"/>
    <property type="match status" value="1"/>
</dbReference>
<dbReference type="AlphaFoldDB" id="W5NLC6"/>
<organism evidence="6 7">
    <name type="scientific">Lepisosteus oculatus</name>
    <name type="common">Spotted gar</name>
    <dbReference type="NCBI Taxonomy" id="7918"/>
    <lineage>
        <taxon>Eukaryota</taxon>
        <taxon>Metazoa</taxon>
        <taxon>Chordata</taxon>
        <taxon>Craniata</taxon>
        <taxon>Vertebrata</taxon>
        <taxon>Euteleostomi</taxon>
        <taxon>Actinopterygii</taxon>
        <taxon>Neopterygii</taxon>
        <taxon>Holostei</taxon>
        <taxon>Semionotiformes</taxon>
        <taxon>Lepisosteidae</taxon>
        <taxon>Lepisosteus</taxon>
    </lineage>
</organism>
<evidence type="ECO:0000313" key="7">
    <source>
        <dbReference type="Proteomes" id="UP000018468"/>
    </source>
</evidence>
<name>W5NLC6_LEPOC</name>
<dbReference type="Proteomes" id="UP000018468">
    <property type="component" value="Linkage group LG21"/>
</dbReference>
<reference evidence="7" key="1">
    <citation type="submission" date="2011-12" db="EMBL/GenBank/DDBJ databases">
        <title>The Draft Genome of Lepisosteus oculatus.</title>
        <authorList>
            <consortium name="The Broad Institute Genome Assembly &amp; Analysis Group"/>
            <consortium name="Computational R&amp;D Group"/>
            <consortium name="and Sequencing Platform"/>
            <person name="Di Palma F."/>
            <person name="Alfoldi J."/>
            <person name="Johnson J."/>
            <person name="Berlin A."/>
            <person name="Gnerre S."/>
            <person name="Jaffe D."/>
            <person name="MacCallum I."/>
            <person name="Young S."/>
            <person name="Walker B.J."/>
            <person name="Lander E.S."/>
            <person name="Lindblad-Toh K."/>
        </authorList>
    </citation>
    <scope>NUCLEOTIDE SEQUENCE [LARGE SCALE GENOMIC DNA]</scope>
</reference>
<evidence type="ECO:0000313" key="6">
    <source>
        <dbReference type="Ensembl" id="ENSLOCP00000021435.1"/>
    </source>
</evidence>
<dbReference type="PROSITE" id="PS50089">
    <property type="entry name" value="ZF_RING_2"/>
    <property type="match status" value="1"/>
</dbReference>
<evidence type="ECO:0000256" key="2">
    <source>
        <dbReference type="ARBA" id="ARBA00022771"/>
    </source>
</evidence>
<reference evidence="6" key="2">
    <citation type="submission" date="2025-08" db="UniProtKB">
        <authorList>
            <consortium name="Ensembl"/>
        </authorList>
    </citation>
    <scope>IDENTIFICATION</scope>
</reference>
<dbReference type="OMA" id="GCLHAIM"/>
<keyword evidence="2 4" id="KW-0863">Zinc-finger</keyword>
<evidence type="ECO:0000256" key="1">
    <source>
        <dbReference type="ARBA" id="ARBA00022723"/>
    </source>
</evidence>
<sequence length="86" mass="9781">STDECPICTELYESQGDRLRALLHCHHTVCQRCLAALQQRATDRSRVCCPLCRQKTPLPQWEIRSMQEELMSHMGTSSPSTPQPTP</sequence>
<dbReference type="Gene3D" id="3.30.40.10">
    <property type="entry name" value="Zinc/RING finger domain, C3HC4 (zinc finger)"/>
    <property type="match status" value="1"/>
</dbReference>
<dbReference type="GeneTree" id="ENSGT00730000114714"/>
<keyword evidence="1" id="KW-0479">Metal-binding</keyword>
<proteinExistence type="predicted"/>
<dbReference type="InterPro" id="IPR001841">
    <property type="entry name" value="Znf_RING"/>
</dbReference>
<dbReference type="eggNOG" id="ENOG502SUDP">
    <property type="taxonomic scope" value="Eukaryota"/>
</dbReference>
<dbReference type="SUPFAM" id="SSF57850">
    <property type="entry name" value="RING/U-box"/>
    <property type="match status" value="1"/>
</dbReference>
<dbReference type="PANTHER" id="PTHR22791:SF23">
    <property type="entry name" value="RING-TYPE DOMAIN-CONTAINING PROTEIN"/>
    <property type="match status" value="1"/>
</dbReference>
<dbReference type="EMBL" id="AHAT01021884">
    <property type="status" value="NOT_ANNOTATED_CDS"/>
    <property type="molecule type" value="Genomic_DNA"/>
</dbReference>
<dbReference type="InterPro" id="IPR027370">
    <property type="entry name" value="Znf-RING_euk"/>
</dbReference>